<name>A0A1E3HI42_9TREE</name>
<dbReference type="InterPro" id="IPR015943">
    <property type="entry name" value="WD40/YVTN_repeat-like_dom_sf"/>
</dbReference>
<dbReference type="GeneID" id="30157277"/>
<dbReference type="SUPFAM" id="SSF51004">
    <property type="entry name" value="C-terminal (heme d1) domain of cytochrome cd1-nitrite reductase"/>
    <property type="match status" value="1"/>
</dbReference>
<dbReference type="PANTHER" id="PTHR30344">
    <property type="entry name" value="6-PHOSPHOGLUCONOLACTONASE-RELATED"/>
    <property type="match status" value="1"/>
</dbReference>
<evidence type="ECO:0000256" key="1">
    <source>
        <dbReference type="ARBA" id="ARBA00005564"/>
    </source>
</evidence>
<reference evidence="2 3" key="1">
    <citation type="submission" date="2016-06" db="EMBL/GenBank/DDBJ databases">
        <title>Evolution of pathogenesis and genome organization in the Tremellales.</title>
        <authorList>
            <person name="Cuomo C."/>
            <person name="Litvintseva A."/>
            <person name="Heitman J."/>
            <person name="Chen Y."/>
            <person name="Sun S."/>
            <person name="Springer D."/>
            <person name="Dromer F."/>
            <person name="Young S."/>
            <person name="Zeng Q."/>
            <person name="Chapman S."/>
            <person name="Gujja S."/>
            <person name="Saif S."/>
            <person name="Birren B."/>
        </authorList>
    </citation>
    <scope>NUCLEOTIDE SEQUENCE [LARGE SCALE GENOMIC DNA]</scope>
    <source>
        <strain evidence="2 3">CBS 6039</strain>
    </source>
</reference>
<dbReference type="Gene3D" id="2.130.10.10">
    <property type="entry name" value="YVTN repeat-like/Quinoprotein amine dehydrogenase"/>
    <property type="match status" value="1"/>
</dbReference>
<proteinExistence type="inferred from homology"/>
<dbReference type="InterPro" id="IPR019405">
    <property type="entry name" value="Lactonase_7-beta_prop"/>
</dbReference>
<organism evidence="2 3">
    <name type="scientific">Cryptococcus amylolentus CBS 6039</name>
    <dbReference type="NCBI Taxonomy" id="1295533"/>
    <lineage>
        <taxon>Eukaryota</taxon>
        <taxon>Fungi</taxon>
        <taxon>Dikarya</taxon>
        <taxon>Basidiomycota</taxon>
        <taxon>Agaricomycotina</taxon>
        <taxon>Tremellomycetes</taxon>
        <taxon>Tremellales</taxon>
        <taxon>Cryptococcaceae</taxon>
        <taxon>Cryptococcus</taxon>
    </lineage>
</organism>
<comment type="similarity">
    <text evidence="1">Belongs to the cycloisomerase 2 family.</text>
</comment>
<evidence type="ECO:0000313" key="2">
    <source>
        <dbReference type="EMBL" id="ODN76008.1"/>
    </source>
</evidence>
<dbReference type="GO" id="GO:0017057">
    <property type="term" value="F:6-phosphogluconolactonase activity"/>
    <property type="evidence" value="ECO:0007669"/>
    <property type="project" value="TreeGrafter"/>
</dbReference>
<gene>
    <name evidence="2" type="ORF">L202_05968</name>
</gene>
<protein>
    <recommendedName>
        <fullName evidence="4">Isomerase YbhE</fullName>
    </recommendedName>
</protein>
<evidence type="ECO:0008006" key="4">
    <source>
        <dbReference type="Google" id="ProtNLM"/>
    </source>
</evidence>
<dbReference type="OrthoDB" id="9972196at2759"/>
<dbReference type="InterPro" id="IPR050282">
    <property type="entry name" value="Cycloisomerase_2"/>
</dbReference>
<keyword evidence="3" id="KW-1185">Reference proteome</keyword>
<dbReference type="Proteomes" id="UP000094065">
    <property type="component" value="Unassembled WGS sequence"/>
</dbReference>
<accession>A0A1E3HI42</accession>
<dbReference type="AlphaFoldDB" id="A0A1E3HI42"/>
<dbReference type="RefSeq" id="XP_018991539.1">
    <property type="nucleotide sequence ID" value="XM_019140388.1"/>
</dbReference>
<dbReference type="EMBL" id="AWGJ01000009">
    <property type="protein sequence ID" value="ODN76008.1"/>
    <property type="molecule type" value="Genomic_DNA"/>
</dbReference>
<dbReference type="Pfam" id="PF10282">
    <property type="entry name" value="Lactonase"/>
    <property type="match status" value="1"/>
</dbReference>
<evidence type="ECO:0000313" key="3">
    <source>
        <dbReference type="Proteomes" id="UP000094065"/>
    </source>
</evidence>
<dbReference type="InterPro" id="IPR011048">
    <property type="entry name" value="Haem_d1_sf"/>
</dbReference>
<comment type="caution">
    <text evidence="2">The sequence shown here is derived from an EMBL/GenBank/DDBJ whole genome shotgun (WGS) entry which is preliminary data.</text>
</comment>
<dbReference type="PANTHER" id="PTHR30344:SF7">
    <property type="entry name" value="DUF2415 DOMAIN-CONTAINING PROTEIN"/>
    <property type="match status" value="1"/>
</dbReference>
<dbReference type="STRING" id="1295533.A0A1E3HI42"/>
<sequence length="375" mass="40178">MSLYKILVGGYRSVYEIFSFEPSTSKVKLAGSSPALIKPTWIELPGSPINKGNSEERYLYTVSDVDGGSAVSLKLKGDDIEITGQRQCYGGAVHIHVMKDGSGIILSNFSGGSAIFFPIDSNGALSKTSASPLLKLPFVYEGQTAPNPKRQEACHAHNVVEGLDGKLYLSDLGTDRIWIIKREGESGLAIDGWLQAPPGSGPRHSLISEDGKFLYNLTEVSNEILIFPLDSTAEHPEPLPSKVSVIPPSVPSDPAAQAHMNAAQLFFNPAHPGVVYASNRLELTLPSEFATGEQGDAVAIVKLNAAGDELGEVKWVRTGCNNLRGMRVSPDGKYVVVAGRVGGGLEIWSTGQDGTDWKLAGKDETIDLVTDMTWL</sequence>